<dbReference type="Gene3D" id="2.150.10.10">
    <property type="entry name" value="Serralysin-like metalloprotease, C-terminal"/>
    <property type="match status" value="2"/>
</dbReference>
<dbReference type="Proteomes" id="UP000546200">
    <property type="component" value="Unassembled WGS sequence"/>
</dbReference>
<comment type="cofactor">
    <cofactor evidence="1">
        <name>Ca(2+)</name>
        <dbReference type="ChEBI" id="CHEBI:29108"/>
    </cofactor>
</comment>
<dbReference type="Pfam" id="PF00353">
    <property type="entry name" value="HemolysinCabind"/>
    <property type="match status" value="1"/>
</dbReference>
<dbReference type="Pfam" id="PF08548">
    <property type="entry name" value="Peptidase_M10_C"/>
    <property type="match status" value="1"/>
</dbReference>
<dbReference type="InterPro" id="IPR001343">
    <property type="entry name" value="Hemolysn_Ca-bd"/>
</dbReference>
<dbReference type="InterPro" id="IPR013858">
    <property type="entry name" value="Peptidase_M10B_C"/>
</dbReference>
<evidence type="ECO:0000313" key="7">
    <source>
        <dbReference type="Proteomes" id="UP000546200"/>
    </source>
</evidence>
<dbReference type="InterPro" id="IPR050557">
    <property type="entry name" value="RTX_toxin/Mannuronan_C5-epim"/>
</dbReference>
<dbReference type="RefSeq" id="WP_184056373.1">
    <property type="nucleotide sequence ID" value="NZ_JACIJK010000004.1"/>
</dbReference>
<accession>A0A7W9EVS0</accession>
<dbReference type="PRINTS" id="PR00313">
    <property type="entry name" value="CABNDNGRPT"/>
</dbReference>
<keyword evidence="4" id="KW-0677">Repeat</keyword>
<dbReference type="GO" id="GO:0005509">
    <property type="term" value="F:calcium ion binding"/>
    <property type="evidence" value="ECO:0007669"/>
    <property type="project" value="InterPro"/>
</dbReference>
<dbReference type="PANTHER" id="PTHR38340:SF1">
    <property type="entry name" value="S-LAYER PROTEIN"/>
    <property type="match status" value="1"/>
</dbReference>
<evidence type="ECO:0000256" key="4">
    <source>
        <dbReference type="ARBA" id="ARBA00022737"/>
    </source>
</evidence>
<dbReference type="GO" id="GO:0005615">
    <property type="term" value="C:extracellular space"/>
    <property type="evidence" value="ECO:0007669"/>
    <property type="project" value="InterPro"/>
</dbReference>
<dbReference type="PROSITE" id="PS00330">
    <property type="entry name" value="HEMOLYSIN_CALCIUM"/>
    <property type="match status" value="4"/>
</dbReference>
<comment type="subcellular location">
    <subcellularLocation>
        <location evidence="2">Secreted</location>
    </subcellularLocation>
</comment>
<reference evidence="6 7" key="1">
    <citation type="submission" date="2020-08" db="EMBL/GenBank/DDBJ databases">
        <title>Genomic Encyclopedia of Type Strains, Phase IV (KMG-IV): sequencing the most valuable type-strain genomes for metagenomic binning, comparative biology and taxonomic classification.</title>
        <authorList>
            <person name="Goeker M."/>
        </authorList>
    </citation>
    <scope>NUCLEOTIDE SEQUENCE [LARGE SCALE GENOMIC DNA]</scope>
    <source>
        <strain evidence="6 7">DSM 100044</strain>
    </source>
</reference>
<keyword evidence="7" id="KW-1185">Reference proteome</keyword>
<comment type="caution">
    <text evidence="6">The sequence shown here is derived from an EMBL/GenBank/DDBJ whole genome shotgun (WGS) entry which is preliminary data.</text>
</comment>
<name>A0A7W9EVS0_9SPHN</name>
<dbReference type="EMBL" id="JACIJK010000004">
    <property type="protein sequence ID" value="MBB5714773.1"/>
    <property type="molecule type" value="Genomic_DNA"/>
</dbReference>
<gene>
    <name evidence="6" type="ORF">FHS94_001609</name>
</gene>
<organism evidence="6 7">
    <name type="scientific">Sphingomonas aerophila</name>
    <dbReference type="NCBI Taxonomy" id="1344948"/>
    <lineage>
        <taxon>Bacteria</taxon>
        <taxon>Pseudomonadati</taxon>
        <taxon>Pseudomonadota</taxon>
        <taxon>Alphaproteobacteria</taxon>
        <taxon>Sphingomonadales</taxon>
        <taxon>Sphingomonadaceae</taxon>
        <taxon>Sphingomonas</taxon>
    </lineage>
</organism>
<evidence type="ECO:0000256" key="3">
    <source>
        <dbReference type="ARBA" id="ARBA00022525"/>
    </source>
</evidence>
<keyword evidence="3" id="KW-0964">Secreted</keyword>
<sequence length="368" mass="37635">MTKIIKAVDGVLDYSDWGSSIDLNLSVLDKAGQWPTIINQVLGSDYDDSIVGNQGAYQTLSGGGGDDTLVGIGNKTIYDGGSGADTVDFSNMSHVYVNLDSGTSYLNETFNSIENLIGTANNDTLIGSDSNNVLSGGGGSDILNGGGGADILLGGAGDDLYFVDSKYDVVTEFADQGVDGVNSSVTWTLSSNVEDLTLTGGAAINGYGNELANRMIGNDAANILRGGAGDDALNGGAGNDTLNGGVGDDVLRGGAGKDYLWGGAGSDRFVYNSISESTANNRDIIYDFQSGADKIDLRAIDAASALSGNQAFHFIGDDGFSGSAGELRAAYTSGYTVISGDVNGDGVADFAIKLQGLSEHLGSGDFLF</sequence>
<evidence type="ECO:0000259" key="5">
    <source>
        <dbReference type="Pfam" id="PF08548"/>
    </source>
</evidence>
<evidence type="ECO:0000313" key="6">
    <source>
        <dbReference type="EMBL" id="MBB5714773.1"/>
    </source>
</evidence>
<dbReference type="InterPro" id="IPR018511">
    <property type="entry name" value="Hemolysin-typ_Ca-bd_CS"/>
</dbReference>
<dbReference type="PANTHER" id="PTHR38340">
    <property type="entry name" value="S-LAYER PROTEIN"/>
    <property type="match status" value="1"/>
</dbReference>
<protein>
    <submittedName>
        <fullName evidence="6">Ca2+-binding RTX toxin-like protein</fullName>
    </submittedName>
</protein>
<dbReference type="AlphaFoldDB" id="A0A7W9EVS0"/>
<feature type="domain" description="Peptidase M10 serralysin C-terminal" evidence="5">
    <location>
        <begin position="242"/>
        <end position="366"/>
    </location>
</feature>
<evidence type="ECO:0000256" key="1">
    <source>
        <dbReference type="ARBA" id="ARBA00001913"/>
    </source>
</evidence>
<dbReference type="SUPFAM" id="SSF51120">
    <property type="entry name" value="beta-Roll"/>
    <property type="match status" value="3"/>
</dbReference>
<dbReference type="InterPro" id="IPR011049">
    <property type="entry name" value="Serralysin-like_metalloprot_C"/>
</dbReference>
<evidence type="ECO:0000256" key="2">
    <source>
        <dbReference type="ARBA" id="ARBA00004613"/>
    </source>
</evidence>
<proteinExistence type="predicted"/>